<reference evidence="2 3" key="1">
    <citation type="submission" date="2024-03" db="EMBL/GenBank/DDBJ databases">
        <title>The Acrasis kona genome and developmental transcriptomes reveal deep origins of eukaryotic multicellular pathways.</title>
        <authorList>
            <person name="Sheikh S."/>
            <person name="Fu C.-J."/>
            <person name="Brown M.W."/>
            <person name="Baldauf S.L."/>
        </authorList>
    </citation>
    <scope>NUCLEOTIDE SEQUENCE [LARGE SCALE GENOMIC DNA]</scope>
    <source>
        <strain evidence="2 3">ATCC MYA-3509</strain>
    </source>
</reference>
<protein>
    <submittedName>
        <fullName evidence="2">Uncharacterized protein</fullName>
    </submittedName>
</protein>
<evidence type="ECO:0000313" key="2">
    <source>
        <dbReference type="EMBL" id="KAL0481456.1"/>
    </source>
</evidence>
<keyword evidence="1" id="KW-1133">Transmembrane helix</keyword>
<feature type="transmembrane region" description="Helical" evidence="1">
    <location>
        <begin position="83"/>
        <end position="103"/>
    </location>
</feature>
<feature type="transmembrane region" description="Helical" evidence="1">
    <location>
        <begin position="124"/>
        <end position="145"/>
    </location>
</feature>
<keyword evidence="3" id="KW-1185">Reference proteome</keyword>
<sequence length="190" mass="22910">MGKYSHISECVNTPVGDPIQLRYWWLMKHAKTYLPLYFFGLLLFKNYHAMRFLNLERDPNIEKEYREKYPHHHELLTSLRHSYYSSVNVFAPGAFAMGATYSWRRMHINRLWSGETRFGRVYKTFHFGATFAAVAAAIPFIYVYLNEASPKFCRETCQHYDEFFMDRSDPDWRKKIRLYENRYSPIVQFK</sequence>
<dbReference type="AlphaFoldDB" id="A0AAW2YWZ9"/>
<evidence type="ECO:0000313" key="3">
    <source>
        <dbReference type="Proteomes" id="UP001431209"/>
    </source>
</evidence>
<organism evidence="2 3">
    <name type="scientific">Acrasis kona</name>
    <dbReference type="NCBI Taxonomy" id="1008807"/>
    <lineage>
        <taxon>Eukaryota</taxon>
        <taxon>Discoba</taxon>
        <taxon>Heterolobosea</taxon>
        <taxon>Tetramitia</taxon>
        <taxon>Eutetramitia</taxon>
        <taxon>Acrasidae</taxon>
        <taxon>Acrasis</taxon>
    </lineage>
</organism>
<dbReference type="EMBL" id="JAOPGA020000768">
    <property type="protein sequence ID" value="KAL0481456.1"/>
    <property type="molecule type" value="Genomic_DNA"/>
</dbReference>
<keyword evidence="1" id="KW-0812">Transmembrane</keyword>
<evidence type="ECO:0000256" key="1">
    <source>
        <dbReference type="SAM" id="Phobius"/>
    </source>
</evidence>
<gene>
    <name evidence="2" type="ORF">AKO1_011266</name>
</gene>
<keyword evidence="1" id="KW-0472">Membrane</keyword>
<comment type="caution">
    <text evidence="2">The sequence shown here is derived from an EMBL/GenBank/DDBJ whole genome shotgun (WGS) entry which is preliminary data.</text>
</comment>
<accession>A0AAW2YWZ9</accession>
<proteinExistence type="predicted"/>
<name>A0AAW2YWZ9_9EUKA</name>
<dbReference type="Proteomes" id="UP001431209">
    <property type="component" value="Unassembled WGS sequence"/>
</dbReference>
<feature type="transmembrane region" description="Helical" evidence="1">
    <location>
        <begin position="32"/>
        <end position="50"/>
    </location>
</feature>